<protein>
    <submittedName>
        <fullName evidence="1">Uncharacterized protein</fullName>
    </submittedName>
</protein>
<organism evidence="1 2">
    <name type="scientific">Eubacterium maltosivorans</name>
    <dbReference type="NCBI Taxonomy" id="2041044"/>
    <lineage>
        <taxon>Bacteria</taxon>
        <taxon>Bacillati</taxon>
        <taxon>Bacillota</taxon>
        <taxon>Clostridia</taxon>
        <taxon>Eubacteriales</taxon>
        <taxon>Eubacteriaceae</taxon>
        <taxon>Eubacterium</taxon>
    </lineage>
</organism>
<dbReference type="Proteomes" id="UP000218387">
    <property type="component" value="Chromosome"/>
</dbReference>
<dbReference type="KEGG" id="emt:CPZ25_007100"/>
<reference evidence="1 2" key="1">
    <citation type="submission" date="2018-05" db="EMBL/GenBank/DDBJ databases">
        <title>Genome comparison of Eubacterium sp.</title>
        <authorList>
            <person name="Feng Y."/>
            <person name="Sanchez-Andrea I."/>
            <person name="Stams A.J.M."/>
            <person name="De Vos W.M."/>
        </authorList>
    </citation>
    <scope>NUCLEOTIDE SEQUENCE [LARGE SCALE GENOMIC DNA]</scope>
    <source>
        <strain evidence="1 2">YI</strain>
    </source>
</reference>
<sequence>MDAVEYLKQKNRMTNNCTIACNICPLAIENNNGNLVCANRDTISLEEAVATVENWAKEHPVKTYKSVFLEKFPDAKIEKNGVPYPCIIYFFGEKVRPRACGNCSCTYCWDREVEE</sequence>
<name>A0A4P9C8K7_EUBML</name>
<evidence type="ECO:0000313" key="1">
    <source>
        <dbReference type="EMBL" id="QCT71101.1"/>
    </source>
</evidence>
<proteinExistence type="predicted"/>
<gene>
    <name evidence="1" type="ORF">CPZ25_007100</name>
</gene>
<dbReference type="EMBL" id="CP029487">
    <property type="protein sequence ID" value="QCT71101.1"/>
    <property type="molecule type" value="Genomic_DNA"/>
</dbReference>
<dbReference type="AlphaFoldDB" id="A0A4P9C8K7"/>
<evidence type="ECO:0000313" key="2">
    <source>
        <dbReference type="Proteomes" id="UP000218387"/>
    </source>
</evidence>
<accession>A0A4P9C8K7</accession>
<keyword evidence="2" id="KW-1185">Reference proteome</keyword>